<protein>
    <submittedName>
        <fullName evidence="1">Uncharacterized protein</fullName>
    </submittedName>
</protein>
<reference evidence="1" key="2">
    <citation type="journal article" date="2015" name="Fish Shellfish Immunol.">
        <title>Early steps in the European eel (Anguilla anguilla)-Vibrio vulnificus interaction in the gills: Role of the RtxA13 toxin.</title>
        <authorList>
            <person name="Callol A."/>
            <person name="Pajuelo D."/>
            <person name="Ebbesson L."/>
            <person name="Teles M."/>
            <person name="MacKenzie S."/>
            <person name="Amaro C."/>
        </authorList>
    </citation>
    <scope>NUCLEOTIDE SEQUENCE</scope>
</reference>
<organism evidence="1">
    <name type="scientific">Anguilla anguilla</name>
    <name type="common">European freshwater eel</name>
    <name type="synonym">Muraena anguilla</name>
    <dbReference type="NCBI Taxonomy" id="7936"/>
    <lineage>
        <taxon>Eukaryota</taxon>
        <taxon>Metazoa</taxon>
        <taxon>Chordata</taxon>
        <taxon>Craniata</taxon>
        <taxon>Vertebrata</taxon>
        <taxon>Euteleostomi</taxon>
        <taxon>Actinopterygii</taxon>
        <taxon>Neopterygii</taxon>
        <taxon>Teleostei</taxon>
        <taxon>Anguilliformes</taxon>
        <taxon>Anguillidae</taxon>
        <taxon>Anguilla</taxon>
    </lineage>
</organism>
<evidence type="ECO:0000313" key="1">
    <source>
        <dbReference type="EMBL" id="JAH17129.1"/>
    </source>
</evidence>
<proteinExistence type="predicted"/>
<sequence>MGFWVKDTKDTAC</sequence>
<accession>A0A0E9QK21</accession>
<name>A0A0E9QK21_ANGAN</name>
<dbReference type="EMBL" id="GBXM01091448">
    <property type="protein sequence ID" value="JAH17129.1"/>
    <property type="molecule type" value="Transcribed_RNA"/>
</dbReference>
<reference evidence="1" key="1">
    <citation type="submission" date="2014-11" db="EMBL/GenBank/DDBJ databases">
        <authorList>
            <person name="Amaro Gonzalez C."/>
        </authorList>
    </citation>
    <scope>NUCLEOTIDE SEQUENCE</scope>
</reference>